<comment type="subunit">
    <text evidence="4">Homodimer.</text>
</comment>
<dbReference type="PROSITE" id="PS00747">
    <property type="entry name" value="GLUTR"/>
    <property type="match status" value="1"/>
</dbReference>
<dbReference type="Gene3D" id="3.30.460.30">
    <property type="entry name" value="Glutamyl-tRNA reductase, N-terminal domain"/>
    <property type="match status" value="1"/>
</dbReference>
<dbReference type="SUPFAM" id="SSF51735">
    <property type="entry name" value="NAD(P)-binding Rossmann-fold domains"/>
    <property type="match status" value="1"/>
</dbReference>
<keyword evidence="1 4" id="KW-0521">NADP</keyword>
<dbReference type="NCBIfam" id="TIGR01035">
    <property type="entry name" value="hemA"/>
    <property type="match status" value="1"/>
</dbReference>
<evidence type="ECO:0000313" key="8">
    <source>
        <dbReference type="Proteomes" id="UP001144471"/>
    </source>
</evidence>
<sequence>MKLDNFYVVGVSHKTLEIEGREEFFKEGLGQIGADLFEEGRLRGYVSLSTCLREELYIHKDSEFDIMSLLDKLRDKNYIYIYKGMDALDHLFRVVCGLESVIKGEDQILAQIKKSYSSSVERKCSSTIINTIFHRAIELGKKFRSKSKIAENALSLEAISVKFIRERVGRLEDKNIFILGVGDLSQGILNIIKKDTIKKITLANRTRERALEVAEKYGCGEVIDYEERYTGIEEADVVVSITSAPHPIIERKELEKRGICGDKKRFFLDLAVPRDIEEDVARDDLAELHNIDSVWEVYKENMKNRERAGSDYLYLIEKQIQVLLKWFKYKEELEKVC</sequence>
<dbReference type="InterPro" id="IPR006151">
    <property type="entry name" value="Shikm_DH/Glu-tRNA_Rdtase"/>
</dbReference>
<dbReference type="InterPro" id="IPR036343">
    <property type="entry name" value="GluRdtase_N_sf"/>
</dbReference>
<dbReference type="RefSeq" id="WP_281833019.1">
    <property type="nucleotide sequence ID" value="NZ_BSDY01000002.1"/>
</dbReference>
<comment type="similarity">
    <text evidence="4">Belongs to the glutamyl-tRNA reductase family.</text>
</comment>
<dbReference type="InterPro" id="IPR018214">
    <property type="entry name" value="GluRdtase_CS"/>
</dbReference>
<reference evidence="7" key="1">
    <citation type="submission" date="2022-12" db="EMBL/GenBank/DDBJ databases">
        <title>Reference genome sequencing for broad-spectrum identification of bacterial and archaeal isolates by mass spectrometry.</title>
        <authorList>
            <person name="Sekiguchi Y."/>
            <person name="Tourlousse D.M."/>
        </authorList>
    </citation>
    <scope>NUCLEOTIDE SEQUENCE</scope>
    <source>
        <strain evidence="7">10succ1</strain>
    </source>
</reference>
<feature type="binding site" evidence="4">
    <location>
        <begin position="180"/>
        <end position="185"/>
    </location>
    <ligand>
        <name>NADP(+)</name>
        <dbReference type="ChEBI" id="CHEBI:58349"/>
    </ligand>
</feature>
<comment type="miscellaneous">
    <text evidence="4">During catalysis, the active site Cys acts as a nucleophile attacking the alpha-carbonyl group of tRNA-bound glutamate with the formation of a thioester intermediate between enzyme and glutamate, and the concomitant release of tRNA(Glu). The thioester intermediate is finally reduced by direct hydride transfer from NADPH, to form the product GSA.</text>
</comment>
<dbReference type="EC" id="1.2.1.70" evidence="4"/>
<keyword evidence="3 4" id="KW-0627">Porphyrin biosynthesis</keyword>
<dbReference type="Pfam" id="PF01488">
    <property type="entry name" value="Shikimate_DH"/>
    <property type="match status" value="1"/>
</dbReference>
<dbReference type="InterPro" id="IPR036291">
    <property type="entry name" value="NAD(P)-bd_dom_sf"/>
</dbReference>
<evidence type="ECO:0000313" key="7">
    <source>
        <dbReference type="EMBL" id="GLI54886.1"/>
    </source>
</evidence>
<dbReference type="GO" id="GO:0050661">
    <property type="term" value="F:NADP binding"/>
    <property type="evidence" value="ECO:0007669"/>
    <property type="project" value="InterPro"/>
</dbReference>
<evidence type="ECO:0000256" key="1">
    <source>
        <dbReference type="ARBA" id="ARBA00022857"/>
    </source>
</evidence>
<dbReference type="GO" id="GO:0008883">
    <property type="term" value="F:glutamyl-tRNA reductase activity"/>
    <property type="evidence" value="ECO:0007669"/>
    <property type="project" value="UniProtKB-UniRule"/>
</dbReference>
<evidence type="ECO:0000256" key="2">
    <source>
        <dbReference type="ARBA" id="ARBA00023002"/>
    </source>
</evidence>
<feature type="binding site" evidence="4">
    <location>
        <begin position="50"/>
        <end position="53"/>
    </location>
    <ligand>
        <name>substrate</name>
    </ligand>
</feature>
<feature type="binding site" evidence="4">
    <location>
        <position position="100"/>
    </location>
    <ligand>
        <name>substrate</name>
    </ligand>
</feature>
<evidence type="ECO:0000259" key="5">
    <source>
        <dbReference type="Pfam" id="PF01488"/>
    </source>
</evidence>
<dbReference type="Pfam" id="PF05201">
    <property type="entry name" value="GlutR_N"/>
    <property type="match status" value="1"/>
</dbReference>
<comment type="catalytic activity">
    <reaction evidence="4">
        <text>(S)-4-amino-5-oxopentanoate + tRNA(Glu) + NADP(+) = L-glutamyl-tRNA(Glu) + NADPH + H(+)</text>
        <dbReference type="Rhea" id="RHEA:12344"/>
        <dbReference type="Rhea" id="RHEA-COMP:9663"/>
        <dbReference type="Rhea" id="RHEA-COMP:9680"/>
        <dbReference type="ChEBI" id="CHEBI:15378"/>
        <dbReference type="ChEBI" id="CHEBI:57501"/>
        <dbReference type="ChEBI" id="CHEBI:57783"/>
        <dbReference type="ChEBI" id="CHEBI:58349"/>
        <dbReference type="ChEBI" id="CHEBI:78442"/>
        <dbReference type="ChEBI" id="CHEBI:78520"/>
        <dbReference type="EC" id="1.2.1.70"/>
    </reaction>
</comment>
<dbReference type="InterPro" id="IPR015895">
    <property type="entry name" value="4pyrrol_synth_GluRdtase_N"/>
</dbReference>
<dbReference type="Gene3D" id="3.40.50.720">
    <property type="entry name" value="NAD(P)-binding Rossmann-like Domain"/>
    <property type="match status" value="1"/>
</dbReference>
<feature type="site" description="Important for activity" evidence="4">
    <location>
        <position position="90"/>
    </location>
</feature>
<dbReference type="InterPro" id="IPR000343">
    <property type="entry name" value="4pyrrol_synth_GluRdtase"/>
</dbReference>
<dbReference type="HAMAP" id="MF_00087">
    <property type="entry name" value="Glu_tRNA_reductase"/>
    <property type="match status" value="1"/>
</dbReference>
<comment type="domain">
    <text evidence="4">Possesses an unusual extended V-shaped dimeric structure with each monomer consisting of three distinct domains arranged along a curved 'spinal' alpha-helix. The N-terminal catalytic domain specifically recognizes the glutamate moiety of the substrate. The second domain is the NADPH-binding domain, and the third C-terminal domain is responsible for dimerization.</text>
</comment>
<protein>
    <recommendedName>
        <fullName evidence="4">Glutamyl-tRNA reductase</fullName>
        <shortName evidence="4">GluTR</shortName>
        <ecNumber evidence="4">1.2.1.70</ecNumber>
    </recommendedName>
</protein>
<feature type="domain" description="Quinate/shikimate 5-dehydrogenase/glutamyl-tRNA reductase" evidence="5">
    <location>
        <begin position="165"/>
        <end position="296"/>
    </location>
</feature>
<comment type="caution">
    <text evidence="7">The sequence shown here is derived from an EMBL/GenBank/DDBJ whole genome shotgun (WGS) entry which is preliminary data.</text>
</comment>
<dbReference type="CDD" id="cd05213">
    <property type="entry name" value="NAD_bind_Glutamyl_tRNA_reduct"/>
    <property type="match status" value="1"/>
</dbReference>
<proteinExistence type="inferred from homology"/>
<feature type="active site" description="Nucleophile" evidence="4">
    <location>
        <position position="51"/>
    </location>
</feature>
<dbReference type="GO" id="GO:0019353">
    <property type="term" value="P:protoporphyrinogen IX biosynthetic process from glutamate"/>
    <property type="evidence" value="ECO:0007669"/>
    <property type="project" value="TreeGrafter"/>
</dbReference>
<dbReference type="Proteomes" id="UP001144471">
    <property type="component" value="Unassembled WGS sequence"/>
</dbReference>
<comment type="pathway">
    <text evidence="4">Porphyrin-containing compound metabolism; protoporphyrin-IX biosynthesis; 5-aminolevulinate from L-glutamyl-tRNA(Glu): step 1/2.</text>
</comment>
<dbReference type="PANTHER" id="PTHR43013">
    <property type="entry name" value="GLUTAMYL-TRNA REDUCTASE"/>
    <property type="match status" value="1"/>
</dbReference>
<keyword evidence="2 4" id="KW-0560">Oxidoreductase</keyword>
<gene>
    <name evidence="4 7" type="primary">hemA</name>
    <name evidence="7" type="ORF">PM10SUCC1_04010</name>
</gene>
<feature type="binding site" evidence="4">
    <location>
        <begin position="105"/>
        <end position="107"/>
    </location>
    <ligand>
        <name>substrate</name>
    </ligand>
</feature>
<feature type="binding site" evidence="4">
    <location>
        <position position="111"/>
    </location>
    <ligand>
        <name>substrate</name>
    </ligand>
</feature>
<organism evidence="7 8">
    <name type="scientific">Propionigenium maris DSM 9537</name>
    <dbReference type="NCBI Taxonomy" id="1123000"/>
    <lineage>
        <taxon>Bacteria</taxon>
        <taxon>Fusobacteriati</taxon>
        <taxon>Fusobacteriota</taxon>
        <taxon>Fusobacteriia</taxon>
        <taxon>Fusobacteriales</taxon>
        <taxon>Fusobacteriaceae</taxon>
        <taxon>Propionigenium</taxon>
    </lineage>
</organism>
<dbReference type="PANTHER" id="PTHR43013:SF1">
    <property type="entry name" value="GLUTAMYL-TRNA REDUCTASE"/>
    <property type="match status" value="1"/>
</dbReference>
<evidence type="ECO:0000259" key="6">
    <source>
        <dbReference type="Pfam" id="PF05201"/>
    </source>
</evidence>
<name>A0A9W6LL30_9FUSO</name>
<evidence type="ECO:0000256" key="4">
    <source>
        <dbReference type="HAMAP-Rule" id="MF_00087"/>
    </source>
</evidence>
<dbReference type="AlphaFoldDB" id="A0A9W6LL30"/>
<comment type="function">
    <text evidence="4">Catalyzes the NADPH-dependent reduction of glutamyl-tRNA(Glu) to glutamate 1-semialdehyde (GSA).</text>
</comment>
<dbReference type="EMBL" id="BSDY01000002">
    <property type="protein sequence ID" value="GLI54886.1"/>
    <property type="molecule type" value="Genomic_DNA"/>
</dbReference>
<evidence type="ECO:0000256" key="3">
    <source>
        <dbReference type="ARBA" id="ARBA00023244"/>
    </source>
</evidence>
<keyword evidence="8" id="KW-1185">Reference proteome</keyword>
<accession>A0A9W6LL30</accession>
<dbReference type="SUPFAM" id="SSF69742">
    <property type="entry name" value="Glutamyl tRNA-reductase catalytic, N-terminal domain"/>
    <property type="match status" value="1"/>
</dbReference>
<feature type="domain" description="Glutamyl-tRNA reductase N-terminal" evidence="6">
    <location>
        <begin position="9"/>
        <end position="146"/>
    </location>
</feature>